<gene>
    <name evidence="5" type="ORF">COHA_006589</name>
</gene>
<dbReference type="PROSITE" id="PS50088">
    <property type="entry name" value="ANK_REPEAT"/>
    <property type="match status" value="3"/>
</dbReference>
<feature type="repeat" description="ANK" evidence="3">
    <location>
        <begin position="296"/>
        <end position="328"/>
    </location>
</feature>
<evidence type="ECO:0000313" key="5">
    <source>
        <dbReference type="EMBL" id="KAI7839790.1"/>
    </source>
</evidence>
<dbReference type="PANTHER" id="PTHR24198">
    <property type="entry name" value="ANKYRIN REPEAT AND PROTEIN KINASE DOMAIN-CONTAINING PROTEIN"/>
    <property type="match status" value="1"/>
</dbReference>
<feature type="repeat" description="ANK" evidence="3">
    <location>
        <begin position="264"/>
        <end position="296"/>
    </location>
</feature>
<keyword evidence="2 3" id="KW-0040">ANK repeat</keyword>
<evidence type="ECO:0000256" key="3">
    <source>
        <dbReference type="PROSITE-ProRule" id="PRU00023"/>
    </source>
</evidence>
<accession>A0AAD5DPW2</accession>
<dbReference type="EMBL" id="JADXDR010000095">
    <property type="protein sequence ID" value="KAI7839790.1"/>
    <property type="molecule type" value="Genomic_DNA"/>
</dbReference>
<dbReference type="SUPFAM" id="SSF48403">
    <property type="entry name" value="Ankyrin repeat"/>
    <property type="match status" value="1"/>
</dbReference>
<keyword evidence="6" id="KW-1185">Reference proteome</keyword>
<evidence type="ECO:0000256" key="4">
    <source>
        <dbReference type="SAM" id="MobiDB-lite"/>
    </source>
</evidence>
<keyword evidence="1" id="KW-0677">Repeat</keyword>
<dbReference type="AlphaFoldDB" id="A0AAD5DPW2"/>
<feature type="repeat" description="ANK" evidence="3">
    <location>
        <begin position="43"/>
        <end position="75"/>
    </location>
</feature>
<evidence type="ECO:0000313" key="6">
    <source>
        <dbReference type="Proteomes" id="UP001205105"/>
    </source>
</evidence>
<dbReference type="PANTHER" id="PTHR24198:SF165">
    <property type="entry name" value="ANKYRIN REPEAT-CONTAINING PROTEIN-RELATED"/>
    <property type="match status" value="1"/>
</dbReference>
<proteinExistence type="predicted"/>
<dbReference type="SMART" id="SM00248">
    <property type="entry name" value="ANK"/>
    <property type="match status" value="9"/>
</dbReference>
<dbReference type="InterPro" id="IPR036770">
    <property type="entry name" value="Ankyrin_rpt-contain_sf"/>
</dbReference>
<name>A0AAD5DPW2_9CHLO</name>
<feature type="region of interest" description="Disordered" evidence="4">
    <location>
        <begin position="580"/>
        <end position="654"/>
    </location>
</feature>
<evidence type="ECO:0000256" key="1">
    <source>
        <dbReference type="ARBA" id="ARBA00022737"/>
    </source>
</evidence>
<dbReference type="Proteomes" id="UP001205105">
    <property type="component" value="Unassembled WGS sequence"/>
</dbReference>
<dbReference type="Pfam" id="PF12796">
    <property type="entry name" value="Ank_2"/>
    <property type="match status" value="2"/>
</dbReference>
<reference evidence="5" key="1">
    <citation type="submission" date="2020-11" db="EMBL/GenBank/DDBJ databases">
        <title>Chlorella ohadii genome sequencing and assembly.</title>
        <authorList>
            <person name="Murik O."/>
            <person name="Treves H."/>
            <person name="Kedem I."/>
            <person name="Shotland Y."/>
            <person name="Kaplan A."/>
        </authorList>
    </citation>
    <scope>NUCLEOTIDE SEQUENCE</scope>
    <source>
        <strain evidence="5">1</strain>
    </source>
</reference>
<sequence>MPYPPWRGLPPAEAVHMAAGISGGLVQVVGAYGPDSIDAADAEGRTALHFSAAAGDVHRVRRLLAHGAEVAAPTSTGDTPLALALAGGHTACIREMARACAAKRLSRGGVNALHAAIRNGHTAGVRALLDAAEEEGEAVLTGLACNPAAVQQSEEVVRKPPACLAVEAGQTVILAMLLQAAPCAASARSFDNNYPLHWAVERRQAAAVRLLLQAAPRIAHQQAEWSWQLQWFGLPIHMAARNGDAASIAELLAAAPDTATAMADGLRPLHLAAQSGCDDAVAVLLQAAPAVAAVVSPFTPLYAAAEYGHTQVVRRLLQAASETAMQPAEDFPHQLPLHVAVAGGHVEAVSVLAAAQPAALNQRDGNSRTPVGVALLSESLPSHTRQALLHTLLAALSDAETAEADVQQLLLTEMQLCLEAGNLAAARLLLPCVHCTPALLQLLSNYDVGGKGVERSLFAELAEREPFSSEQWVAVPSPCHGLAAALPAVLERSKAEAGQLVAHLSTRQRQRLRTAALCLHRASWRQLSGALNRRILVEVIAGPYADQEEQRRQEQQLAERLRAEHASRLGPAALCWQAGGNNSSGGQAGTSNGGGGGKGLAAHSDSELEPLEEWEEEEWEAEEAYNDSDAYRDSYAEGEEEEEAGEEDGDDRWF</sequence>
<organism evidence="5 6">
    <name type="scientific">Chlorella ohadii</name>
    <dbReference type="NCBI Taxonomy" id="2649997"/>
    <lineage>
        <taxon>Eukaryota</taxon>
        <taxon>Viridiplantae</taxon>
        <taxon>Chlorophyta</taxon>
        <taxon>core chlorophytes</taxon>
        <taxon>Trebouxiophyceae</taxon>
        <taxon>Chlorellales</taxon>
        <taxon>Chlorellaceae</taxon>
        <taxon>Chlorella clade</taxon>
        <taxon>Chlorella</taxon>
    </lineage>
</organism>
<feature type="compositionally biased region" description="Gly residues" evidence="4">
    <location>
        <begin position="582"/>
        <end position="599"/>
    </location>
</feature>
<feature type="compositionally biased region" description="Acidic residues" evidence="4">
    <location>
        <begin position="607"/>
        <end position="626"/>
    </location>
</feature>
<protein>
    <submittedName>
        <fullName evidence="5">Uncharacterized protein</fullName>
    </submittedName>
</protein>
<feature type="compositionally biased region" description="Acidic residues" evidence="4">
    <location>
        <begin position="636"/>
        <end position="654"/>
    </location>
</feature>
<dbReference type="Gene3D" id="1.25.40.20">
    <property type="entry name" value="Ankyrin repeat-containing domain"/>
    <property type="match status" value="3"/>
</dbReference>
<comment type="caution">
    <text evidence="5">The sequence shown here is derived from an EMBL/GenBank/DDBJ whole genome shotgun (WGS) entry which is preliminary data.</text>
</comment>
<evidence type="ECO:0000256" key="2">
    <source>
        <dbReference type="ARBA" id="ARBA00023043"/>
    </source>
</evidence>
<dbReference type="PROSITE" id="PS50297">
    <property type="entry name" value="ANK_REP_REGION"/>
    <property type="match status" value="2"/>
</dbReference>
<dbReference type="InterPro" id="IPR002110">
    <property type="entry name" value="Ankyrin_rpt"/>
</dbReference>